<comment type="caution">
    <text evidence="2">The sequence shown here is derived from an EMBL/GenBank/DDBJ whole genome shotgun (WGS) entry which is preliminary data.</text>
</comment>
<feature type="compositionally biased region" description="Acidic residues" evidence="1">
    <location>
        <begin position="80"/>
        <end position="106"/>
    </location>
</feature>
<evidence type="ECO:0000313" key="2">
    <source>
        <dbReference type="EMBL" id="CAH9114088.1"/>
    </source>
</evidence>
<dbReference type="Proteomes" id="UP001152484">
    <property type="component" value="Unassembled WGS sequence"/>
</dbReference>
<feature type="compositionally biased region" description="Basic and acidic residues" evidence="1">
    <location>
        <begin position="1"/>
        <end position="23"/>
    </location>
</feature>
<evidence type="ECO:0000313" key="3">
    <source>
        <dbReference type="Proteomes" id="UP001152484"/>
    </source>
</evidence>
<proteinExistence type="predicted"/>
<keyword evidence="3" id="KW-1185">Reference proteome</keyword>
<accession>A0A9P0ZXJ5</accession>
<gene>
    <name evidence="2" type="ORF">CEURO_LOCUS20262</name>
</gene>
<name>A0A9P0ZXJ5_CUSEU</name>
<feature type="compositionally biased region" description="Basic and acidic residues" evidence="1">
    <location>
        <begin position="39"/>
        <end position="66"/>
    </location>
</feature>
<protein>
    <submittedName>
        <fullName evidence="2">Uncharacterized protein</fullName>
    </submittedName>
</protein>
<evidence type="ECO:0000256" key="1">
    <source>
        <dbReference type="SAM" id="MobiDB-lite"/>
    </source>
</evidence>
<dbReference type="EMBL" id="CAMAPE010000062">
    <property type="protein sequence ID" value="CAH9114088.1"/>
    <property type="molecule type" value="Genomic_DNA"/>
</dbReference>
<reference evidence="2" key="1">
    <citation type="submission" date="2022-07" db="EMBL/GenBank/DDBJ databases">
        <authorList>
            <person name="Macas J."/>
            <person name="Novak P."/>
            <person name="Neumann P."/>
        </authorList>
    </citation>
    <scope>NUCLEOTIDE SEQUENCE</scope>
</reference>
<organism evidence="2 3">
    <name type="scientific">Cuscuta europaea</name>
    <name type="common">European dodder</name>
    <dbReference type="NCBI Taxonomy" id="41803"/>
    <lineage>
        <taxon>Eukaryota</taxon>
        <taxon>Viridiplantae</taxon>
        <taxon>Streptophyta</taxon>
        <taxon>Embryophyta</taxon>
        <taxon>Tracheophyta</taxon>
        <taxon>Spermatophyta</taxon>
        <taxon>Magnoliopsida</taxon>
        <taxon>eudicotyledons</taxon>
        <taxon>Gunneridae</taxon>
        <taxon>Pentapetalae</taxon>
        <taxon>asterids</taxon>
        <taxon>lamiids</taxon>
        <taxon>Solanales</taxon>
        <taxon>Convolvulaceae</taxon>
        <taxon>Cuscuteae</taxon>
        <taxon>Cuscuta</taxon>
        <taxon>Cuscuta subgen. Cuscuta</taxon>
    </lineage>
</organism>
<sequence>MDRPRYSVDMGNPERNRTKDLARKRSRKSKSHIGSSSQSRDDFDTSYARRDEDAMTDERLEQELHRHNSLFFQDQPRTIDEEELEDEDNDVEEVIPESHDDEEEEGGGSHDADEPASSLTGVGSSFFAFGVELKKLEIGNQRLRGIQEGFEGIRRKFERFGGHREIHDEILMKNE</sequence>
<feature type="region of interest" description="Disordered" evidence="1">
    <location>
        <begin position="1"/>
        <end position="121"/>
    </location>
</feature>
<dbReference type="OrthoDB" id="10544719at2759"/>
<dbReference type="AlphaFoldDB" id="A0A9P0ZXJ5"/>